<evidence type="ECO:0000256" key="1">
    <source>
        <dbReference type="SAM" id="MobiDB-lite"/>
    </source>
</evidence>
<evidence type="ECO:0000313" key="3">
    <source>
        <dbReference type="Proteomes" id="UP000301870"/>
    </source>
</evidence>
<protein>
    <submittedName>
        <fullName evidence="4">Cell wall protein DAN4-like</fullName>
    </submittedName>
</protein>
<dbReference type="AlphaFoldDB" id="A0A9J7DYL3"/>
<gene>
    <name evidence="4" type="primary">LOC111352688</name>
</gene>
<feature type="chain" id="PRO_5039895269" evidence="2">
    <location>
        <begin position="24"/>
        <end position="302"/>
    </location>
</feature>
<name>A0A9J7DYL3_SPOLT</name>
<accession>A0A9J7DYL3</accession>
<feature type="signal peptide" evidence="2">
    <location>
        <begin position="1"/>
        <end position="23"/>
    </location>
</feature>
<feature type="region of interest" description="Disordered" evidence="1">
    <location>
        <begin position="189"/>
        <end position="302"/>
    </location>
</feature>
<evidence type="ECO:0000256" key="2">
    <source>
        <dbReference type="SAM" id="SignalP"/>
    </source>
</evidence>
<dbReference type="OrthoDB" id="7481090at2759"/>
<keyword evidence="3" id="KW-1185">Reference proteome</keyword>
<proteinExistence type="predicted"/>
<dbReference type="GeneID" id="111352688"/>
<organism evidence="3 4">
    <name type="scientific">Spodoptera litura</name>
    <name type="common">Asian cotton leafworm</name>
    <dbReference type="NCBI Taxonomy" id="69820"/>
    <lineage>
        <taxon>Eukaryota</taxon>
        <taxon>Metazoa</taxon>
        <taxon>Ecdysozoa</taxon>
        <taxon>Arthropoda</taxon>
        <taxon>Hexapoda</taxon>
        <taxon>Insecta</taxon>
        <taxon>Pterygota</taxon>
        <taxon>Neoptera</taxon>
        <taxon>Endopterygota</taxon>
        <taxon>Lepidoptera</taxon>
        <taxon>Glossata</taxon>
        <taxon>Ditrysia</taxon>
        <taxon>Noctuoidea</taxon>
        <taxon>Noctuidae</taxon>
        <taxon>Amphipyrinae</taxon>
        <taxon>Spodoptera</taxon>
    </lineage>
</organism>
<feature type="compositionally biased region" description="Polar residues" evidence="1">
    <location>
        <begin position="189"/>
        <end position="290"/>
    </location>
</feature>
<sequence length="302" mass="32636">MTRSIVLLYCILIKWSYLKFVQGNNNLMFQPTNYPVMTVQNEVNVQAEKINNTESNIVAWAEIFNGTDINNNTNSTVILRYGHQQTHKCGDFEKSFNCIQGCLSRGFQIAKADRDCRCFCLKDKTKAKYFDRINSTVTVPTTTVPYKYRKTTTTTTTTTTTKTTPKAMDTDETTMLTSEKILNFPTSLLPQEDFSTSDNASATEGGNSTGNVTDAGNSTLETNEEGNSTLETSDGGNSTLETSEGGNSTLETPDGGNSTLETSNGGNSTLEKSKGGNSTLVTPDGGNSTLEKPKGGNATTGD</sequence>
<evidence type="ECO:0000313" key="4">
    <source>
        <dbReference type="RefSeq" id="XP_022821065.1"/>
    </source>
</evidence>
<dbReference type="Proteomes" id="UP000301870">
    <property type="component" value="Chromosome 15"/>
</dbReference>
<reference evidence="4" key="1">
    <citation type="submission" date="2025-08" db="UniProtKB">
        <authorList>
            <consortium name="RefSeq"/>
        </authorList>
    </citation>
    <scope>IDENTIFICATION</scope>
    <source>
        <strain evidence="4">Ishihara</strain>
        <tissue evidence="4">Whole body</tissue>
    </source>
</reference>
<keyword evidence="2" id="KW-0732">Signal</keyword>
<dbReference type="KEGG" id="sliu:111352688"/>
<dbReference type="RefSeq" id="XP_022821065.1">
    <property type="nucleotide sequence ID" value="XM_022965297.1"/>
</dbReference>